<evidence type="ECO:0000256" key="1">
    <source>
        <dbReference type="SAM" id="MobiDB-lite"/>
    </source>
</evidence>
<reference evidence="2" key="1">
    <citation type="journal article" date="2023" name="Nat. Commun.">
        <title>Diploid and tetraploid genomes of Acorus and the evolution of monocots.</title>
        <authorList>
            <person name="Ma L."/>
            <person name="Liu K.W."/>
            <person name="Li Z."/>
            <person name="Hsiao Y.Y."/>
            <person name="Qi Y."/>
            <person name="Fu T."/>
            <person name="Tang G.D."/>
            <person name="Zhang D."/>
            <person name="Sun W.H."/>
            <person name="Liu D.K."/>
            <person name="Li Y."/>
            <person name="Chen G.Z."/>
            <person name="Liu X.D."/>
            <person name="Liao X.Y."/>
            <person name="Jiang Y.T."/>
            <person name="Yu X."/>
            <person name="Hao Y."/>
            <person name="Huang J."/>
            <person name="Zhao X.W."/>
            <person name="Ke S."/>
            <person name="Chen Y.Y."/>
            <person name="Wu W.L."/>
            <person name="Hsu J.L."/>
            <person name="Lin Y.F."/>
            <person name="Huang M.D."/>
            <person name="Li C.Y."/>
            <person name="Huang L."/>
            <person name="Wang Z.W."/>
            <person name="Zhao X."/>
            <person name="Zhong W.Y."/>
            <person name="Peng D.H."/>
            <person name="Ahmad S."/>
            <person name="Lan S."/>
            <person name="Zhang J.S."/>
            <person name="Tsai W.C."/>
            <person name="Van de Peer Y."/>
            <person name="Liu Z.J."/>
        </authorList>
    </citation>
    <scope>NUCLEOTIDE SEQUENCE</scope>
    <source>
        <strain evidence="2">CP</strain>
    </source>
</reference>
<organism evidence="2 3">
    <name type="scientific">Acorus calamus</name>
    <name type="common">Sweet flag</name>
    <dbReference type="NCBI Taxonomy" id="4465"/>
    <lineage>
        <taxon>Eukaryota</taxon>
        <taxon>Viridiplantae</taxon>
        <taxon>Streptophyta</taxon>
        <taxon>Embryophyta</taxon>
        <taxon>Tracheophyta</taxon>
        <taxon>Spermatophyta</taxon>
        <taxon>Magnoliopsida</taxon>
        <taxon>Liliopsida</taxon>
        <taxon>Acoraceae</taxon>
        <taxon>Acorus</taxon>
    </lineage>
</organism>
<feature type="compositionally biased region" description="Low complexity" evidence="1">
    <location>
        <begin position="1"/>
        <end position="17"/>
    </location>
</feature>
<proteinExistence type="predicted"/>
<evidence type="ECO:0000313" key="2">
    <source>
        <dbReference type="EMBL" id="KAK1313746.1"/>
    </source>
</evidence>
<feature type="compositionally biased region" description="Low complexity" evidence="1">
    <location>
        <begin position="29"/>
        <end position="65"/>
    </location>
</feature>
<dbReference type="Proteomes" id="UP001180020">
    <property type="component" value="Unassembled WGS sequence"/>
</dbReference>
<feature type="region of interest" description="Disordered" evidence="1">
    <location>
        <begin position="95"/>
        <end position="153"/>
    </location>
</feature>
<sequence>MPDLPASPLIPSLPLPWGEGGLPPPVLPPSSSTAPTQPPSYSSMPESSSIPGNLSQSSTTSAGQQTLSLPNAFAVPSPLTGSQASKAPLFLVKSANGESQAPNHPPLLPTPSLKAPLMGTSTAPPTKEWIHHSPSRCKVISSSSQTKGKKPRS</sequence>
<keyword evidence="3" id="KW-1185">Reference proteome</keyword>
<comment type="caution">
    <text evidence="2">The sequence shown here is derived from an EMBL/GenBank/DDBJ whole genome shotgun (WGS) entry which is preliminary data.</text>
</comment>
<protein>
    <submittedName>
        <fullName evidence="2">Uncharacterized protein</fullName>
    </submittedName>
</protein>
<dbReference type="AlphaFoldDB" id="A0AAV9EJ60"/>
<gene>
    <name evidence="2" type="ORF">QJS10_CPA06g01137</name>
</gene>
<evidence type="ECO:0000313" key="3">
    <source>
        <dbReference type="Proteomes" id="UP001180020"/>
    </source>
</evidence>
<dbReference type="EMBL" id="JAUJYO010000006">
    <property type="protein sequence ID" value="KAK1313746.1"/>
    <property type="molecule type" value="Genomic_DNA"/>
</dbReference>
<accession>A0AAV9EJ60</accession>
<feature type="region of interest" description="Disordered" evidence="1">
    <location>
        <begin position="1"/>
        <end position="65"/>
    </location>
</feature>
<reference evidence="2" key="2">
    <citation type="submission" date="2023-06" db="EMBL/GenBank/DDBJ databases">
        <authorList>
            <person name="Ma L."/>
            <person name="Liu K.-W."/>
            <person name="Li Z."/>
            <person name="Hsiao Y.-Y."/>
            <person name="Qi Y."/>
            <person name="Fu T."/>
            <person name="Tang G."/>
            <person name="Zhang D."/>
            <person name="Sun W.-H."/>
            <person name="Liu D.-K."/>
            <person name="Li Y."/>
            <person name="Chen G.-Z."/>
            <person name="Liu X.-D."/>
            <person name="Liao X.-Y."/>
            <person name="Jiang Y.-T."/>
            <person name="Yu X."/>
            <person name="Hao Y."/>
            <person name="Huang J."/>
            <person name="Zhao X.-W."/>
            <person name="Ke S."/>
            <person name="Chen Y.-Y."/>
            <person name="Wu W.-L."/>
            <person name="Hsu J.-L."/>
            <person name="Lin Y.-F."/>
            <person name="Huang M.-D."/>
            <person name="Li C.-Y."/>
            <person name="Huang L."/>
            <person name="Wang Z.-W."/>
            <person name="Zhao X."/>
            <person name="Zhong W.-Y."/>
            <person name="Peng D.-H."/>
            <person name="Ahmad S."/>
            <person name="Lan S."/>
            <person name="Zhang J.-S."/>
            <person name="Tsai W.-C."/>
            <person name="Van De Peer Y."/>
            <person name="Liu Z.-J."/>
        </authorList>
    </citation>
    <scope>NUCLEOTIDE SEQUENCE</scope>
    <source>
        <strain evidence="2">CP</strain>
        <tissue evidence="2">Leaves</tissue>
    </source>
</reference>
<name>A0AAV9EJ60_ACOCL</name>